<reference evidence="1 2" key="2">
    <citation type="journal article" date="2004" name="Nature">
        <title>Finishing the euchromatic sequence of the human genome.</title>
        <authorList>
            <consortium name="International Human Genome Sequencing Consortium"/>
        </authorList>
    </citation>
    <scope>NUCLEOTIDE SEQUENCE [LARGE SCALE GENOMIC DNA]</scope>
</reference>
<dbReference type="OMA" id="AHKIDYS"/>
<reference evidence="1 2" key="1">
    <citation type="journal article" date="2001" name="Nature">
        <title>Initial sequencing and analysis of the human genome.</title>
        <authorList>
            <consortium name="International Human Genome Sequencing Consortium"/>
            <person name="Lander E.S."/>
            <person name="Linton L.M."/>
            <person name="Birren B."/>
            <person name="Nusbaum C."/>
            <person name="Zody M.C."/>
            <person name="Baldwin J."/>
            <person name="Devon K."/>
            <person name="Dewar K."/>
            <person name="Doyle M."/>
            <person name="FitzHugh W."/>
            <person name="Funke R."/>
            <person name="Gage D."/>
            <person name="Harris K."/>
            <person name="Heaford A."/>
            <person name="Howland J."/>
            <person name="Kann L."/>
            <person name="Lehoczky J."/>
            <person name="LeVine R."/>
            <person name="McEwan P."/>
            <person name="McKernan K."/>
            <person name="Meldrim J."/>
            <person name="Mesirov J.P."/>
            <person name="Miranda C."/>
            <person name="Morris W."/>
            <person name="Naylor J."/>
            <person name="Raymond C."/>
            <person name="Rosetti M."/>
            <person name="Santos R."/>
            <person name="Sheridan A."/>
            <person name="Sougnez C."/>
            <person name="Stange-Thomann N."/>
            <person name="Stojanovic N."/>
            <person name="Subramanian A."/>
            <person name="Wyman D."/>
            <person name="Rogers J."/>
            <person name="Sulston J."/>
            <person name="Ainscough R."/>
            <person name="Beck S."/>
            <person name="Bentley D."/>
            <person name="Burton J."/>
            <person name="Clee C."/>
            <person name="Carter N."/>
            <person name="Coulson A."/>
            <person name="Deadman R."/>
            <person name="Deloukas P."/>
            <person name="Dunham A."/>
            <person name="Dunham I."/>
            <person name="Durbin R."/>
            <person name="French L."/>
            <person name="Grafham D."/>
            <person name="Gregory S."/>
            <person name="Hubbard T."/>
            <person name="Humphray S."/>
            <person name="Hunt A."/>
            <person name="Jones M."/>
            <person name="Lloyd C."/>
            <person name="McMurray A."/>
            <person name="Matthews L."/>
            <person name="Mercer S."/>
            <person name="Milne S."/>
            <person name="Mullikin J.C."/>
            <person name="Mungall A."/>
            <person name="Plumb R."/>
            <person name="Ross M."/>
            <person name="Shownkeen R."/>
            <person name="Sims S."/>
            <person name="Waterston R.H."/>
            <person name="Wilson R.K."/>
            <person name="Hillier L.W."/>
            <person name="McPherson J.D."/>
            <person name="Marra M.A."/>
            <person name="Mardis E.R."/>
            <person name="Fulton L.A."/>
            <person name="Chinwalla A.T."/>
            <person name="Pepin K.H."/>
            <person name="Gish W.R."/>
            <person name="Chissoe S.L."/>
            <person name="Wendl M.C."/>
            <person name="Delehaunty K.D."/>
            <person name="Miner T.L."/>
            <person name="Delehaunty A."/>
            <person name="Kramer J.B."/>
            <person name="Cook L.L."/>
            <person name="Fulton R.S."/>
            <person name="Johnson D.L."/>
            <person name="Minx P.J."/>
            <person name="Clifton S.W."/>
            <person name="Hawkins T."/>
            <person name="Branscomb E."/>
            <person name="Predki P."/>
            <person name="Richardson P."/>
            <person name="Wenning S."/>
            <person name="Slezak T."/>
            <person name="Doggett N."/>
            <person name="Cheng J.F."/>
            <person name="Olsen A."/>
            <person name="Lucas S."/>
            <person name="Elkin C."/>
            <person name="Uberbacher E."/>
            <person name="Frazier M."/>
            <person name="Gibbs R.A."/>
            <person name="Muzny D.M."/>
            <person name="Scherer S.E."/>
            <person name="Bouck J.B."/>
            <person name="Sodergren E.J."/>
            <person name="Worley K.C."/>
            <person name="Rives C.M."/>
            <person name="Gorrell J.H."/>
            <person name="Metzker M.L."/>
            <person name="Naylor S.L."/>
            <person name="Kucherlapati R.S."/>
            <person name="Nelson D.L."/>
            <person name="Weinstock G.M."/>
            <person name="Sakaki Y."/>
            <person name="Fujiyama A."/>
            <person name="Hattori M."/>
            <person name="Yada T."/>
            <person name="Toyoda A."/>
            <person name="Itoh T."/>
            <person name="Kawagoe C."/>
            <person name="Watanabe H."/>
            <person name="Totoki Y."/>
            <person name="Taylor T."/>
            <person name="Weissenbach J."/>
            <person name="Heilig R."/>
            <person name="Saurin W."/>
            <person name="Artiguenave F."/>
            <person name="Brottier P."/>
            <person name="Bruls T."/>
            <person name="Pelletier E."/>
            <person name="Robert C."/>
            <person name="Wincker P."/>
            <person name="Smith D.R."/>
            <person name="Doucette-Stamm L."/>
            <person name="Rubenfield M."/>
            <person name="Weinstock K."/>
            <person name="Lee H.M."/>
            <person name="Dubois J."/>
            <person name="Rosenthal A."/>
            <person name="Platzer M."/>
            <person name="Nyakatura G."/>
            <person name="Taudien S."/>
            <person name="Rump A."/>
            <person name="Yang H."/>
            <person name="Yu J."/>
            <person name="Wang J."/>
            <person name="Huang G."/>
            <person name="Gu J."/>
            <person name="Hood L."/>
            <person name="Rowen L."/>
            <person name="Madan A."/>
            <person name="Qin S."/>
            <person name="Davis R.W."/>
            <person name="Federspiel N.A."/>
            <person name="Abola A.P."/>
            <person name="Proctor M.J."/>
            <person name="Myers R.M."/>
            <person name="Schmutz J."/>
            <person name="Dickson M."/>
            <person name="Grimwood J."/>
            <person name="Cox D.R."/>
            <person name="Olson M.V."/>
            <person name="Kaul R."/>
            <person name="Raymond C."/>
            <person name="Shimizu N."/>
            <person name="Kawasaki K."/>
            <person name="Minoshima S."/>
            <person name="Evans G.A."/>
            <person name="Athanasiou M."/>
            <person name="Schultz R."/>
            <person name="Roe B.A."/>
            <person name="Chen F."/>
            <person name="Pan H."/>
            <person name="Ramser J."/>
            <person name="Lehrach H."/>
            <person name="Reinhardt R."/>
            <person name="McCombie W.R."/>
            <person name="de la Bastide M."/>
            <person name="Dedhia N."/>
            <person name="Blocker H."/>
            <person name="Hornischer K."/>
            <person name="Nordsiek G."/>
            <person name="Agarwala R."/>
            <person name="Aravind L."/>
            <person name="Bailey J.A."/>
            <person name="Bateman A."/>
            <person name="Batzoglou S."/>
            <person name="Birney E."/>
            <person name="Bork P."/>
            <person name="Brown D.G."/>
            <person name="Burge C.B."/>
            <person name="Cerutti L."/>
            <person name="Chen H.C."/>
            <person name="Church D."/>
            <person name="Clamp M."/>
            <person name="Copley R.R."/>
            <person name="Doerks T."/>
            <person name="Eddy S.R."/>
            <person name="Eichler E.E."/>
            <person name="Furey T.S."/>
            <person name="Galagan J."/>
            <person name="Gilbert J.G."/>
            <person name="Harmon C."/>
            <person name="Hayashizaki Y."/>
            <person name="Haussler D."/>
            <person name="Hermjakob H."/>
            <person name="Hokamp K."/>
            <person name="Jang W."/>
            <person name="Johnson L.S."/>
            <person name="Jones T.A."/>
            <person name="Kasif S."/>
            <person name="Kaspryzk A."/>
            <person name="Kennedy S."/>
            <person name="Kent W.J."/>
            <person name="Kitts P."/>
            <person name="Koonin E.V."/>
            <person name="Korf I."/>
            <person name="Kulp D."/>
            <person name="Lancet D."/>
            <person name="Lowe T.M."/>
            <person name="McLysaght A."/>
            <person name="Mikkelsen T."/>
            <person name="Moran J.V."/>
            <person name="Mulder N."/>
            <person name="Pollara V.J."/>
            <person name="Ponting C.P."/>
            <person name="Schuler G."/>
            <person name="Schultz J."/>
            <person name="Slater G."/>
            <person name="Smit A.F."/>
            <person name="Stupka E."/>
            <person name="Szustakowski J."/>
            <person name="Thierry-Mieg D."/>
            <person name="Thierry-Mieg J."/>
            <person name="Wagner L."/>
            <person name="Wallis J."/>
            <person name="Wheeler R."/>
            <person name="Williams A."/>
            <person name="Wolf Y.I."/>
            <person name="Wolfe K.H."/>
            <person name="Yang S.P."/>
            <person name="Yeh R.F."/>
            <person name="Collins F."/>
            <person name="Guyer M.S."/>
            <person name="Peterson J."/>
            <person name="Felsenfeld A."/>
            <person name="Wetterstrand K.A."/>
            <person name="Patrinos A."/>
            <person name="Morgan M.J."/>
            <person name="de Jong P."/>
            <person name="Catanese J.J."/>
            <person name="Osoegawa K."/>
            <person name="Shizuya H."/>
            <person name="Choi S."/>
            <person name="Chen Y.J."/>
        </authorList>
    </citation>
    <scope>NUCLEOTIDE SEQUENCE [LARGE SCALE GENOMIC DNA]</scope>
</reference>
<sequence length="12" mass="1246">MGSCCSCPDKDT</sequence>
<evidence type="ECO:0000313" key="1">
    <source>
        <dbReference type="Ensembl" id="ENSP00000450000.1"/>
    </source>
</evidence>
<dbReference type="Ensembl" id="ENST00000550316.5">
    <property type="protein sequence ID" value="ENSP00000450000.1"/>
    <property type="gene ID" value="ENSG00000166225.10"/>
</dbReference>
<dbReference type="Proteomes" id="UP000005640">
    <property type="component" value="Chromosome 12"/>
</dbReference>
<feature type="non-terminal residue" evidence="1">
    <location>
        <position position="12"/>
    </location>
</feature>
<dbReference type="HGNC" id="HGNC:16971">
    <property type="gene designation" value="FRS2"/>
</dbReference>
<keyword evidence="2" id="KW-1185">Reference proteome</keyword>
<accession>F8VP54</accession>
<dbReference type="HOGENOM" id="CLU_3436792_0_0_1"/>
<reference evidence="1 2" key="3">
    <citation type="journal article" date="2006" name="Nature">
        <title>The finished DNA sequence of human chromosome 12.</title>
        <authorList>
            <consortium name="Baylor College of Medicine Human Genome Sequencing Center Sequence Production Team"/>
            <person name="Scherer S.E."/>
            <person name="Muzny D.M."/>
            <person name="Buhay C.J."/>
            <person name="Chen R."/>
            <person name="Cree A."/>
            <person name="Ding Y."/>
            <person name="Dugan-Rocha S."/>
            <person name="Gill R."/>
            <person name="Gunaratne P."/>
            <person name="Harris R.A."/>
            <person name="Hawes A.C."/>
            <person name="Hernandez J."/>
            <person name="Hodgson A.V."/>
            <person name="Hume J."/>
            <person name="Jackson A."/>
            <person name="Khan Z.M."/>
            <person name="Kovar-Smith C."/>
            <person name="Lewis L.R."/>
            <person name="Lozado R.J."/>
            <person name="Metzker M.L."/>
            <person name="Milosavljevic A."/>
            <person name="Miner G.R."/>
            <person name="Montgomery K.T."/>
            <person name="Morgan M.B."/>
            <person name="Nazareth L.V."/>
            <person name="Scott G."/>
            <person name="Sodergren E."/>
            <person name="Song X.Z."/>
            <person name="Steffen D."/>
            <person name="Lovering R.C."/>
            <person name="Wheeler D.A."/>
            <person name="Worley K.C."/>
            <person name="Yuan Y."/>
            <person name="Zhang Z."/>
            <person name="Adams C.Q."/>
            <person name="Ansari-Lari M.A."/>
            <person name="Ayele M."/>
            <person name="Brown M.J."/>
            <person name="Chen G."/>
            <person name="Chen Z."/>
            <person name="Clerc-Blankenburg K.P."/>
            <person name="Davis C."/>
            <person name="Delgado O."/>
            <person name="Dinh H.H."/>
            <person name="Draper H."/>
            <person name="Gonzalez-Garay M.L."/>
            <person name="Havlak P."/>
            <person name="Jackson L.R."/>
            <person name="Jacob L.S."/>
            <person name="Kelly S.H."/>
            <person name="Li L."/>
            <person name="Li Z."/>
            <person name="Liu J."/>
            <person name="Liu W."/>
            <person name="Lu J."/>
            <person name="Maheshwari M."/>
            <person name="Nguyen B.V."/>
            <person name="Okwuonu G.O."/>
            <person name="Pasternak S."/>
            <person name="Perez L.M."/>
            <person name="Plopper F.J."/>
            <person name="Santibanez J."/>
            <person name="Shen H."/>
            <person name="Tabor P.E."/>
            <person name="Verduzco D."/>
            <person name="Waldron L."/>
            <person name="Wang Q."/>
            <person name="Williams G.A."/>
            <person name="Zhang J."/>
            <person name="Zhou J."/>
            <person name="Allen C.C."/>
            <person name="Amin A.G."/>
            <person name="Anyalebechi V."/>
            <person name="Bailey M."/>
            <person name="Barbaria J.A."/>
            <person name="Bimage K.E."/>
            <person name="Bryant N.P."/>
            <person name="Burch P.E."/>
            <person name="Burkett C.E."/>
            <person name="Burrell K.L."/>
            <person name="Calderon E."/>
            <person name="Cardenas V."/>
            <person name="Carter K."/>
            <person name="Casias K."/>
            <person name="Cavazos I."/>
            <person name="Cavazos S.R."/>
            <person name="Ceasar H."/>
            <person name="Chacko J."/>
            <person name="Chan S.N."/>
            <person name="Chavez D."/>
            <person name="Christopoulos C."/>
            <person name="Chu J."/>
            <person name="Cockrell R."/>
            <person name="Cox C.D."/>
            <person name="Dang M."/>
            <person name="Dathorne S.R."/>
            <person name="David R."/>
            <person name="Davis C.M."/>
            <person name="Davy-Carroll L."/>
            <person name="Deshazo D.R."/>
            <person name="Donlin J.E."/>
            <person name="D'Souza L."/>
            <person name="Eaves K.A."/>
            <person name="Egan A."/>
            <person name="Emery-Cohen A.J."/>
            <person name="Escotto M."/>
            <person name="Flagg N."/>
            <person name="Forbes L.D."/>
            <person name="Gabisi A.M."/>
            <person name="Garza M."/>
            <person name="Hamilton C."/>
            <person name="Henderson N."/>
            <person name="Hernandez O."/>
            <person name="Hines S."/>
            <person name="Hogues M.E."/>
            <person name="Huang M."/>
            <person name="Idlebird D.G."/>
            <person name="Johnson R."/>
            <person name="Jolivet A."/>
            <person name="Jones S."/>
            <person name="Kagan R."/>
            <person name="King L.M."/>
            <person name="Leal B."/>
            <person name="Lebow H."/>
            <person name="Lee S."/>
            <person name="LeVan J.M."/>
            <person name="Lewis L.C."/>
            <person name="London P."/>
            <person name="Lorensuhewa L.M."/>
            <person name="Loulseged H."/>
            <person name="Lovett D.A."/>
            <person name="Lucier A."/>
            <person name="Lucier R.L."/>
            <person name="Ma J."/>
            <person name="Madu R.C."/>
            <person name="Mapua P."/>
            <person name="Martindale A.D."/>
            <person name="Martinez E."/>
            <person name="Massey E."/>
            <person name="Mawhiney S."/>
            <person name="Meador M.G."/>
            <person name="Mendez S."/>
            <person name="Mercado C."/>
            <person name="Mercado I.C."/>
            <person name="Merritt C.E."/>
            <person name="Miner Z.L."/>
            <person name="Minja E."/>
            <person name="Mitchell T."/>
            <person name="Mohabbat F."/>
            <person name="Mohabbat K."/>
            <person name="Montgomery B."/>
            <person name="Moore N."/>
            <person name="Morris S."/>
            <person name="Munidasa M."/>
            <person name="Ngo R.N."/>
            <person name="Nguyen N.B."/>
            <person name="Nickerson E."/>
            <person name="Nwaokelemeh O.O."/>
            <person name="Nwokenkwo S."/>
            <person name="Obregon M."/>
            <person name="Oguh M."/>
            <person name="Oragunye N."/>
            <person name="Oviedo R.J."/>
            <person name="Parish B.J."/>
            <person name="Parker D.N."/>
            <person name="Parrish J."/>
            <person name="Parks K.L."/>
            <person name="Paul H.A."/>
            <person name="Payton B.A."/>
            <person name="Perez A."/>
            <person name="Perrin W."/>
            <person name="Pickens A."/>
            <person name="Primus E.L."/>
            <person name="Pu L.L."/>
            <person name="Puazo M."/>
            <person name="Quiles M.M."/>
            <person name="Quiroz J.B."/>
            <person name="Rabata D."/>
            <person name="Reeves K."/>
            <person name="Ruiz S.J."/>
            <person name="Shao H."/>
            <person name="Sisson I."/>
            <person name="Sonaike T."/>
            <person name="Sorelle R.P."/>
            <person name="Sutton A.E."/>
            <person name="Svatek A.F."/>
            <person name="Svetz L.A."/>
            <person name="Tamerisa K.S."/>
            <person name="Taylor T.R."/>
            <person name="Teague B."/>
            <person name="Thomas N."/>
            <person name="Thorn R.D."/>
            <person name="Trejos Z.Y."/>
            <person name="Trevino B.K."/>
            <person name="Ukegbu O.N."/>
            <person name="Urban J.B."/>
            <person name="Vasquez L.I."/>
            <person name="Vera V.A."/>
            <person name="Villasana D.M."/>
            <person name="Wang L."/>
            <person name="Ward-Moore S."/>
            <person name="Warren J.T."/>
            <person name="Wei X."/>
            <person name="White F."/>
            <person name="Williamson A.L."/>
            <person name="Wleczyk R."/>
            <person name="Wooden H.S."/>
            <person name="Wooden S.H."/>
            <person name="Yen J."/>
            <person name="Yoon L."/>
            <person name="Yoon V."/>
            <person name="Zorrilla S.E."/>
            <person name="Nelson D."/>
            <person name="Kucherlapati R."/>
            <person name="Weinstock G."/>
            <person name="Gibbs R.A."/>
            <person name="null."/>
        </authorList>
    </citation>
    <scope>NUCLEOTIDE SEQUENCE [LARGE SCALE GENOMIC DNA]</scope>
</reference>
<proteinExistence type="predicted"/>
<dbReference type="EMBL" id="AC018921">
    <property type="status" value="NOT_ANNOTATED_CDS"/>
    <property type="molecule type" value="Genomic_DNA"/>
</dbReference>
<name>F8VP54_HUMAN</name>
<reference evidence="1" key="5">
    <citation type="submission" date="2025-09" db="UniProtKB">
        <authorList>
            <consortium name="Ensembl"/>
        </authorList>
    </citation>
    <scope>IDENTIFICATION</scope>
</reference>
<dbReference type="Bgee" id="ENSG00000166225">
    <property type="expression patterns" value="Expressed in calcaneal tendon and 177 other cell types or tissues"/>
</dbReference>
<protein>
    <submittedName>
        <fullName evidence="1">Fibroblast growth factor receptor substrate 2</fullName>
    </submittedName>
</protein>
<dbReference type="OrthoDB" id="8817077at2759"/>
<dbReference type="UCSC" id="uc058qts.1">
    <property type="organism name" value="human"/>
</dbReference>
<dbReference type="ChiTaRS" id="FRS2">
    <property type="organism name" value="human"/>
</dbReference>
<reference evidence="1" key="4">
    <citation type="submission" date="2025-08" db="UniProtKB">
        <authorList>
            <consortium name="Ensembl"/>
        </authorList>
    </citation>
    <scope>IDENTIFICATION</scope>
</reference>
<gene>
    <name evidence="1" type="primary">FRS2</name>
</gene>
<dbReference type="ExpressionAtlas" id="F8VP54">
    <property type="expression patterns" value="baseline and differential"/>
</dbReference>
<dbReference type="Ensembl" id="ENST00000550316.5">
    <property type="protein sequence ID" value="ENSP00000450000.1"/>
    <property type="gene ID" value="ENSG00000166225.9"/>
</dbReference>
<dbReference type="Antibodypedia" id="4156">
    <property type="antibodies" value="514 antibodies from 40 providers"/>
</dbReference>
<dbReference type="VEuPathDB" id="HostDB:ENSG00000166225"/>
<dbReference type="GeneTree" id="ENSGT00940000157033"/>
<organism evidence="1 2">
    <name type="scientific">Homo sapiens</name>
    <name type="common">Human</name>
    <dbReference type="NCBI Taxonomy" id="9606"/>
    <lineage>
        <taxon>Eukaryota</taxon>
        <taxon>Metazoa</taxon>
        <taxon>Chordata</taxon>
        <taxon>Craniata</taxon>
        <taxon>Vertebrata</taxon>
        <taxon>Euteleostomi</taxon>
        <taxon>Mammalia</taxon>
        <taxon>Eutheria</taxon>
        <taxon>Euarchontoglires</taxon>
        <taxon>Primates</taxon>
        <taxon>Haplorrhini</taxon>
        <taxon>Catarrhini</taxon>
        <taxon>Hominidae</taxon>
        <taxon>Homo</taxon>
    </lineage>
</organism>
<evidence type="ECO:0000313" key="2">
    <source>
        <dbReference type="Proteomes" id="UP000005640"/>
    </source>
</evidence>
<dbReference type="OpenTargets" id="ENSG00000166225"/>